<dbReference type="InterPro" id="IPR052927">
    <property type="entry name" value="DCC_oxidoreductase"/>
</dbReference>
<proteinExistence type="predicted"/>
<sequence>MKDMPGTVVLFDGVCNVCDGAVQFIIKHDPKGLFSFAPLQSDTGRKLLEQHGLSAVHFDSMILIKNGRVYAKSTAVLHVAKSLSGLWRAAAVFLVIPKPLRDAIYDLLAKNRYKWFGKKESCMIPGPDIKKRFLE</sequence>
<dbReference type="OrthoDB" id="9785438at2"/>
<reference evidence="2 4" key="3">
    <citation type="submission" date="2023-03" db="EMBL/GenBank/DDBJ databases">
        <title>Agriculturally important microbes genome sequencing.</title>
        <authorList>
            <person name="Dunlap C."/>
        </authorList>
    </citation>
    <scope>NUCLEOTIDE SEQUENCE [LARGE SCALE GENOMIC DNA]</scope>
    <source>
        <strain evidence="2 4">CBP-3203</strain>
    </source>
</reference>
<accession>A0A0J6HKF2</accession>
<dbReference type="STRING" id="1664069.BGLY_3717"/>
<dbReference type="InterPro" id="IPR007263">
    <property type="entry name" value="DCC1-like"/>
</dbReference>
<dbReference type="PANTHER" id="PTHR33639:SF2">
    <property type="entry name" value="DUF393 DOMAIN-CONTAINING PROTEIN"/>
    <property type="match status" value="1"/>
</dbReference>
<reference evidence="1" key="2">
    <citation type="submission" date="2015-10" db="EMBL/GenBank/DDBJ databases">
        <authorList>
            <person name="Gilbert D.G."/>
        </authorList>
    </citation>
    <scope>NUCLEOTIDE SEQUENCE</scope>
    <source>
        <strain evidence="1">GO-13</strain>
    </source>
</reference>
<dbReference type="Pfam" id="PF04134">
    <property type="entry name" value="DCC1-like"/>
    <property type="match status" value="1"/>
</dbReference>
<protein>
    <submittedName>
        <fullName evidence="1 2">Thiol-disulfide oxidoreductase</fullName>
    </submittedName>
</protein>
<reference evidence="1 3" key="1">
    <citation type="journal article" date="2015" name="Int. J. Syst. Evol. Microbiol.">
        <title>Bacillus glycinifermentans sp. nov., isolated from fermented soybean paste.</title>
        <authorList>
            <person name="Kim S.J."/>
            <person name="Dunlap C.A."/>
            <person name="Kwon S.W."/>
            <person name="Rooney A.P."/>
        </authorList>
    </citation>
    <scope>NUCLEOTIDE SEQUENCE [LARGE SCALE GENOMIC DNA]</scope>
    <source>
        <strain evidence="1 3">GO-13</strain>
    </source>
</reference>
<keyword evidence="4" id="KW-1185">Reference proteome</keyword>
<evidence type="ECO:0000313" key="1">
    <source>
        <dbReference type="EMBL" id="KRT94171.1"/>
    </source>
</evidence>
<comment type="caution">
    <text evidence="1">The sequence shown here is derived from an EMBL/GenBank/DDBJ whole genome shotgun (WGS) entry which is preliminary data.</text>
</comment>
<dbReference type="PANTHER" id="PTHR33639">
    <property type="entry name" value="THIOL-DISULFIDE OXIDOREDUCTASE DCC"/>
    <property type="match status" value="1"/>
</dbReference>
<gene>
    <name evidence="1" type="ORF">AB447_202460</name>
    <name evidence="2" type="ORF">P8828_16250</name>
</gene>
<dbReference type="RefSeq" id="WP_048353797.1">
    <property type="nucleotide sequence ID" value="NZ_CP023481.1"/>
</dbReference>
<dbReference type="PATRIC" id="fig|1664069.3.peg.3958"/>
<dbReference type="AlphaFoldDB" id="A0A0J6HKF2"/>
<dbReference type="EMBL" id="LECW02000012">
    <property type="protein sequence ID" value="KRT94171.1"/>
    <property type="molecule type" value="Genomic_DNA"/>
</dbReference>
<evidence type="ECO:0000313" key="3">
    <source>
        <dbReference type="Proteomes" id="UP000036168"/>
    </source>
</evidence>
<dbReference type="Proteomes" id="UP001341297">
    <property type="component" value="Unassembled WGS sequence"/>
</dbReference>
<accession>A0A0J6HFB4</accession>
<dbReference type="GO" id="GO:0015035">
    <property type="term" value="F:protein-disulfide reductase activity"/>
    <property type="evidence" value="ECO:0007669"/>
    <property type="project" value="InterPro"/>
</dbReference>
<organism evidence="1 3">
    <name type="scientific">Bacillus glycinifermentans</name>
    <dbReference type="NCBI Taxonomy" id="1664069"/>
    <lineage>
        <taxon>Bacteria</taxon>
        <taxon>Bacillati</taxon>
        <taxon>Bacillota</taxon>
        <taxon>Bacilli</taxon>
        <taxon>Bacillales</taxon>
        <taxon>Bacillaceae</taxon>
        <taxon>Bacillus</taxon>
    </lineage>
</organism>
<dbReference type="EMBL" id="JARRTL010000016">
    <property type="protein sequence ID" value="MEC0486345.1"/>
    <property type="molecule type" value="Genomic_DNA"/>
</dbReference>
<dbReference type="Proteomes" id="UP000036168">
    <property type="component" value="Unassembled WGS sequence"/>
</dbReference>
<name>A0A0J6HKF2_9BACI</name>
<evidence type="ECO:0000313" key="2">
    <source>
        <dbReference type="EMBL" id="MEC0486345.1"/>
    </source>
</evidence>
<evidence type="ECO:0000313" key="4">
    <source>
        <dbReference type="Proteomes" id="UP001341297"/>
    </source>
</evidence>